<feature type="region of interest" description="Disordered" evidence="1">
    <location>
        <begin position="61"/>
        <end position="105"/>
    </location>
</feature>
<feature type="region of interest" description="Disordered" evidence="1">
    <location>
        <begin position="133"/>
        <end position="154"/>
    </location>
</feature>
<dbReference type="Proteomes" id="UP000251197">
    <property type="component" value="Unassembled WGS sequence"/>
</dbReference>
<dbReference type="AlphaFoldDB" id="A0A2X2SZ16"/>
<evidence type="ECO:0000256" key="1">
    <source>
        <dbReference type="SAM" id="MobiDB-lite"/>
    </source>
</evidence>
<organism evidence="2 3">
    <name type="scientific">Cedecea neteri</name>
    <dbReference type="NCBI Taxonomy" id="158822"/>
    <lineage>
        <taxon>Bacteria</taxon>
        <taxon>Pseudomonadati</taxon>
        <taxon>Pseudomonadota</taxon>
        <taxon>Gammaproteobacteria</taxon>
        <taxon>Enterobacterales</taxon>
        <taxon>Enterobacteriaceae</taxon>
        <taxon>Cedecea</taxon>
    </lineage>
</organism>
<sequence length="154" mass="16318">MPVSATKLVKGLLASSGIIAISFSPTSAPRADYGSRSWPEPECPPHKNRCATFTPLANSSPLINPIRGQQRHAGGNQPNPCGANPMPALGDPQPEHNNQQPRQPFFLRCSSALESQFASAATACREITRQSGLSALIPSEDRAPEYAAANKANS</sequence>
<dbReference type="EMBL" id="UAVU01000003">
    <property type="protein sequence ID" value="SQA98452.1"/>
    <property type="molecule type" value="Genomic_DNA"/>
</dbReference>
<protein>
    <submittedName>
        <fullName evidence="2">Uncharacterized protein</fullName>
    </submittedName>
</protein>
<gene>
    <name evidence="2" type="ORF">NCTC12120_02339</name>
</gene>
<reference evidence="2 3" key="1">
    <citation type="submission" date="2018-06" db="EMBL/GenBank/DDBJ databases">
        <authorList>
            <consortium name="Pathogen Informatics"/>
            <person name="Doyle S."/>
        </authorList>
    </citation>
    <scope>NUCLEOTIDE SEQUENCE [LARGE SCALE GENOMIC DNA]</scope>
    <source>
        <strain evidence="2 3">NCTC12120</strain>
    </source>
</reference>
<evidence type="ECO:0000313" key="2">
    <source>
        <dbReference type="EMBL" id="SQA98452.1"/>
    </source>
</evidence>
<evidence type="ECO:0000313" key="3">
    <source>
        <dbReference type="Proteomes" id="UP000251197"/>
    </source>
</evidence>
<proteinExistence type="predicted"/>
<accession>A0A2X2SZ16</accession>
<name>A0A2X2SZ16_9ENTR</name>